<dbReference type="EC" id="2.7.2.1" evidence="6"/>
<evidence type="ECO:0000256" key="5">
    <source>
        <dbReference type="ARBA" id="ARBA00022840"/>
    </source>
</evidence>
<dbReference type="GO" id="GO:0008776">
    <property type="term" value="F:acetate kinase activity"/>
    <property type="evidence" value="ECO:0007669"/>
    <property type="project" value="UniProtKB-UniRule"/>
</dbReference>
<dbReference type="GO" id="GO:0005737">
    <property type="term" value="C:cytoplasm"/>
    <property type="evidence" value="ECO:0007669"/>
    <property type="project" value="UniProtKB-SubCell"/>
</dbReference>
<keyword evidence="6" id="KW-0963">Cytoplasm</keyword>
<keyword evidence="3 6" id="KW-0547">Nucleotide-binding</keyword>
<name>A0A9E7CXH0_ALIAG</name>
<dbReference type="KEGG" id="aaco:K1I37_12870"/>
<keyword evidence="2 6" id="KW-0808">Transferase</keyword>
<evidence type="ECO:0000256" key="1">
    <source>
        <dbReference type="ARBA" id="ARBA00008748"/>
    </source>
</evidence>
<evidence type="ECO:0000256" key="2">
    <source>
        <dbReference type="ARBA" id="ARBA00022679"/>
    </source>
</evidence>
<dbReference type="HAMAP" id="MF_00020">
    <property type="entry name" value="Acetate_kinase"/>
    <property type="match status" value="1"/>
</dbReference>
<accession>A0A9E7CXH0</accession>
<keyword evidence="5 6" id="KW-0067">ATP-binding</keyword>
<dbReference type="PANTHER" id="PTHR21060:SF15">
    <property type="entry name" value="ACETATE KINASE-RELATED"/>
    <property type="match status" value="1"/>
</dbReference>
<organism evidence="8 9">
    <name type="scientific">Alicyclobacillus acidoterrestris (strain ATCC 49025 / DSM 3922 / CIP 106132 / NCIMB 13137 / GD3B)</name>
    <dbReference type="NCBI Taxonomy" id="1356854"/>
    <lineage>
        <taxon>Bacteria</taxon>
        <taxon>Bacillati</taxon>
        <taxon>Bacillota</taxon>
        <taxon>Bacilli</taxon>
        <taxon>Bacillales</taxon>
        <taxon>Alicyclobacillaceae</taxon>
        <taxon>Alicyclobacillus</taxon>
    </lineage>
</organism>
<dbReference type="PROSITE" id="PS01076">
    <property type="entry name" value="ACETATE_KINASE_2"/>
    <property type="match status" value="1"/>
</dbReference>
<feature type="binding site" evidence="6">
    <location>
        <begin position="281"/>
        <end position="285"/>
    </location>
    <ligand>
        <name>ATP</name>
        <dbReference type="ChEBI" id="CHEBI:30616"/>
    </ligand>
</feature>
<dbReference type="SUPFAM" id="SSF53067">
    <property type="entry name" value="Actin-like ATPase domain"/>
    <property type="match status" value="2"/>
</dbReference>
<dbReference type="GO" id="GO:0006083">
    <property type="term" value="P:acetate metabolic process"/>
    <property type="evidence" value="ECO:0007669"/>
    <property type="project" value="TreeGrafter"/>
</dbReference>
<keyword evidence="9" id="KW-1185">Reference proteome</keyword>
<evidence type="ECO:0000256" key="7">
    <source>
        <dbReference type="RuleBase" id="RU003835"/>
    </source>
</evidence>
<keyword evidence="4 6" id="KW-0418">Kinase</keyword>
<feature type="site" description="Transition state stabilizer" evidence="6">
    <location>
        <position position="130"/>
    </location>
</feature>
<dbReference type="InterPro" id="IPR000890">
    <property type="entry name" value="Aliphatic_acid_kin_short-chain"/>
</dbReference>
<keyword evidence="6" id="KW-0479">Metal-binding</keyword>
<comment type="function">
    <text evidence="6">Catalyzes the formation of acetyl phosphate from acetate and ATP. Can also catalyze the reverse reaction.</text>
</comment>
<dbReference type="InterPro" id="IPR043129">
    <property type="entry name" value="ATPase_NBD"/>
</dbReference>
<dbReference type="EMBL" id="CP080467">
    <property type="protein sequence ID" value="UNO50888.1"/>
    <property type="molecule type" value="Genomic_DNA"/>
</dbReference>
<evidence type="ECO:0000256" key="6">
    <source>
        <dbReference type="HAMAP-Rule" id="MF_00020"/>
    </source>
</evidence>
<evidence type="ECO:0000256" key="3">
    <source>
        <dbReference type="ARBA" id="ARBA00022741"/>
    </source>
</evidence>
<feature type="site" description="Transition state stabilizer" evidence="6">
    <location>
        <position position="191"/>
    </location>
</feature>
<dbReference type="InterPro" id="IPR004372">
    <property type="entry name" value="Ac/propionate_kinase"/>
</dbReference>
<dbReference type="Pfam" id="PF00871">
    <property type="entry name" value="Acetate_kinase"/>
    <property type="match status" value="1"/>
</dbReference>
<comment type="pathway">
    <text evidence="6">Metabolic intermediate biosynthesis; acetyl-CoA biosynthesis; acetyl-CoA from acetate: step 1/2.</text>
</comment>
<comment type="subunit">
    <text evidence="6">Homodimer.</text>
</comment>
<sequence>MPTEQMIAKGNIPRTPDHPLETTLADIFQQVGDDVDLVAHRIVHGADLFSASIRITDDVFQQIQSISHLAPLHNPVNLEGVEVARRFYPDISHVAVFDTSFHQTMPPESFLYPIPYAYYEKHKIRKYGFHGSSHRYVLERAVQMLDAPKNRLRLISCHIGNGVSVTAIRNGQSYNTSMGLTPLAGVAMGTRSGNIDPAIIPFLERLEGMTTNDVIDILNHQSGLLGISGISNDVRVLLEHEQQGDERARLALDLFISKIHNYIGASLAKLNGADGLIFTAGIGENSPEIREKICLGLEYAGIYLDNQANWEGSGERVISSPYSPIKVMVIPTNEELIMARDGYWLSLEKAGVTG</sequence>
<protein>
    <recommendedName>
        <fullName evidence="6">Acetate kinase</fullName>
        <ecNumber evidence="6">2.7.2.1</ecNumber>
    </recommendedName>
    <alternativeName>
        <fullName evidence="6">Acetokinase</fullName>
    </alternativeName>
</protein>
<dbReference type="CDD" id="cd24010">
    <property type="entry name" value="ASKHA_NBD_AcK_PK"/>
    <property type="match status" value="1"/>
</dbReference>
<comment type="similarity">
    <text evidence="1 6 7">Belongs to the acetokinase family.</text>
</comment>
<feature type="binding site" evidence="6">
    <location>
        <position position="334"/>
    </location>
    <ligand>
        <name>Mg(2+)</name>
        <dbReference type="ChEBI" id="CHEBI:18420"/>
    </ligand>
</feature>
<dbReference type="Proteomes" id="UP000829401">
    <property type="component" value="Chromosome"/>
</dbReference>
<dbReference type="GO" id="GO:0005524">
    <property type="term" value="F:ATP binding"/>
    <property type="evidence" value="ECO:0007669"/>
    <property type="project" value="UniProtKB-KW"/>
</dbReference>
<dbReference type="PIRSF" id="PIRSF000722">
    <property type="entry name" value="Acetate_prop_kin"/>
    <property type="match status" value="1"/>
</dbReference>
<comment type="catalytic activity">
    <reaction evidence="6">
        <text>acetate + ATP = acetyl phosphate + ADP</text>
        <dbReference type="Rhea" id="RHEA:11352"/>
        <dbReference type="ChEBI" id="CHEBI:22191"/>
        <dbReference type="ChEBI" id="CHEBI:30089"/>
        <dbReference type="ChEBI" id="CHEBI:30616"/>
        <dbReference type="ChEBI" id="CHEBI:456216"/>
        <dbReference type="EC" id="2.7.2.1"/>
    </reaction>
</comment>
<gene>
    <name evidence="6" type="primary">ackA</name>
    <name evidence="8" type="ORF">K1I37_12870</name>
</gene>
<dbReference type="PRINTS" id="PR00471">
    <property type="entry name" value="ACETATEKNASE"/>
</dbReference>
<feature type="binding site" evidence="6">
    <location>
        <begin position="233"/>
        <end position="235"/>
    </location>
    <ligand>
        <name>ATP</name>
        <dbReference type="ChEBI" id="CHEBI:30616"/>
    </ligand>
</feature>
<comment type="subcellular location">
    <subcellularLocation>
        <location evidence="6">Cytoplasm</location>
    </subcellularLocation>
</comment>
<proteinExistence type="inferred from homology"/>
<feature type="active site" description="Proton donor/acceptor" evidence="6">
    <location>
        <position position="98"/>
    </location>
</feature>
<comment type="cofactor">
    <cofactor evidence="6">
        <name>Mg(2+)</name>
        <dbReference type="ChEBI" id="CHEBI:18420"/>
    </cofactor>
    <cofactor evidence="6">
        <name>Mn(2+)</name>
        <dbReference type="ChEBI" id="CHEBI:29035"/>
    </cofactor>
    <text evidence="6">Mg(2+). Can also accept Mn(2+).</text>
</comment>
<dbReference type="Gene3D" id="3.30.420.40">
    <property type="match status" value="2"/>
</dbReference>
<dbReference type="InterPro" id="IPR023865">
    <property type="entry name" value="Aliphatic_acid_kinase_CS"/>
</dbReference>
<dbReference type="GO" id="GO:0006085">
    <property type="term" value="P:acetyl-CoA biosynthetic process"/>
    <property type="evidence" value="ECO:0007669"/>
    <property type="project" value="UniProtKB-UniRule"/>
</dbReference>
<dbReference type="GO" id="GO:0000287">
    <property type="term" value="F:magnesium ion binding"/>
    <property type="evidence" value="ECO:0007669"/>
    <property type="project" value="UniProtKB-UniRule"/>
</dbReference>
<dbReference type="AlphaFoldDB" id="A0A9E7CXH0"/>
<evidence type="ECO:0000313" key="8">
    <source>
        <dbReference type="EMBL" id="UNO50888.1"/>
    </source>
</evidence>
<evidence type="ECO:0000256" key="4">
    <source>
        <dbReference type="ARBA" id="ARBA00022777"/>
    </source>
</evidence>
<feature type="binding site" evidence="6">
    <location>
        <position position="41"/>
    </location>
    <ligand>
        <name>substrate</name>
    </ligand>
</feature>
<dbReference type="PANTHER" id="PTHR21060">
    <property type="entry name" value="ACETATE KINASE"/>
    <property type="match status" value="1"/>
</dbReference>
<dbReference type="NCBIfam" id="TIGR00016">
    <property type="entry name" value="ackA"/>
    <property type="match status" value="1"/>
</dbReference>
<feature type="binding site" evidence="6">
    <location>
        <begin position="158"/>
        <end position="162"/>
    </location>
    <ligand>
        <name>ATP</name>
        <dbReference type="ChEBI" id="CHEBI:30616"/>
    </ligand>
</feature>
<comment type="caution">
    <text evidence="6">Lacks conserved residue(s) required for the propagation of feature annotation.</text>
</comment>
<reference evidence="9" key="1">
    <citation type="journal article" date="2022" name="G3 (Bethesda)">
        <title>Unveiling the complete genome sequence of Alicyclobacillus acidoterrestris DSM 3922T, a taint-producing strain.</title>
        <authorList>
            <person name="Leonardo I.C."/>
            <person name="Barreto Crespo M.T."/>
            <person name="Gaspar F.B."/>
        </authorList>
    </citation>
    <scope>NUCLEOTIDE SEQUENCE [LARGE SCALE GENOMIC DNA]</scope>
    <source>
        <strain evidence="9">DSM 3922</strain>
    </source>
</reference>
<keyword evidence="6" id="KW-0460">Magnesium</keyword>
<evidence type="ECO:0000313" key="9">
    <source>
        <dbReference type="Proteomes" id="UP000829401"/>
    </source>
</evidence>